<feature type="domain" description="Dinitrogenase iron-molybdenum cofactor biosynthesis" evidence="2">
    <location>
        <begin position="13"/>
        <end position="103"/>
    </location>
</feature>
<dbReference type="AlphaFoldDB" id="A0A1T4Y4G9"/>
<feature type="region of interest" description="Disordered" evidence="1">
    <location>
        <begin position="106"/>
        <end position="191"/>
    </location>
</feature>
<dbReference type="OrthoDB" id="9807451at2"/>
<keyword evidence="4" id="KW-1185">Reference proteome</keyword>
<dbReference type="SUPFAM" id="SSF53146">
    <property type="entry name" value="Nitrogenase accessory factor-like"/>
    <property type="match status" value="1"/>
</dbReference>
<dbReference type="InterPro" id="IPR036105">
    <property type="entry name" value="DiNase_FeMo-co_biosyn_sf"/>
</dbReference>
<dbReference type="InterPro" id="IPR003731">
    <property type="entry name" value="Di-Nase_FeMo-co_biosynth"/>
</dbReference>
<protein>
    <submittedName>
        <fullName evidence="3">Predicted Fe-Mo cluster-binding protein, NifX family</fullName>
    </submittedName>
</protein>
<dbReference type="Gene3D" id="3.30.420.130">
    <property type="entry name" value="Dinitrogenase iron-molybdenum cofactor biosynthesis domain"/>
    <property type="match status" value="1"/>
</dbReference>
<dbReference type="STRING" id="1121449.SAMN02745704_02701"/>
<dbReference type="EMBL" id="FUYC01000025">
    <property type="protein sequence ID" value="SKA96211.1"/>
    <property type="molecule type" value="Genomic_DNA"/>
</dbReference>
<evidence type="ECO:0000313" key="4">
    <source>
        <dbReference type="Proteomes" id="UP000190027"/>
    </source>
</evidence>
<evidence type="ECO:0000259" key="2">
    <source>
        <dbReference type="Pfam" id="PF02579"/>
    </source>
</evidence>
<accession>A0A1T4Y4G9</accession>
<feature type="compositionally biased region" description="Gly residues" evidence="1">
    <location>
        <begin position="122"/>
        <end position="191"/>
    </location>
</feature>
<dbReference type="RefSeq" id="WP_078718244.1">
    <property type="nucleotide sequence ID" value="NZ_FUYC01000025.1"/>
</dbReference>
<name>A0A1T4Y4G9_9BACT</name>
<evidence type="ECO:0000313" key="3">
    <source>
        <dbReference type="EMBL" id="SKA96211.1"/>
    </source>
</evidence>
<dbReference type="CDD" id="cd00851">
    <property type="entry name" value="MTH1175"/>
    <property type="match status" value="1"/>
</dbReference>
<dbReference type="Proteomes" id="UP000190027">
    <property type="component" value="Unassembled WGS sequence"/>
</dbReference>
<dbReference type="PANTHER" id="PTHR42983:SF1">
    <property type="entry name" value="IRON-MOLYBDENUM PROTEIN"/>
    <property type="match status" value="1"/>
</dbReference>
<dbReference type="Pfam" id="PF02579">
    <property type="entry name" value="Nitro_FeMo-Co"/>
    <property type="match status" value="1"/>
</dbReference>
<proteinExistence type="predicted"/>
<evidence type="ECO:0000256" key="1">
    <source>
        <dbReference type="SAM" id="MobiDB-lite"/>
    </source>
</evidence>
<dbReference type="PANTHER" id="PTHR42983">
    <property type="entry name" value="DINITROGENASE IRON-MOLYBDENUM COFACTOR PROTEIN-RELATED"/>
    <property type="match status" value="1"/>
</dbReference>
<sequence length="191" mass="18131">MIIAISSQGPTLDHAVDPRFGRAAGFILFDTESREHRWLENTANASQAQGAGIQTAQAVAESGASLVLTGRVGPKAEAALQQGNVRIAFCAEGTVRQALEQFEKGGSQAAAPAQGMTAGPAGPSGQGMGGCGRGMGGGGGRGMGGGGGRGMGGGGGRGMGGGGGRGMGGGGGRGMGGGGGRGMGGGGMGNR</sequence>
<dbReference type="InterPro" id="IPR033913">
    <property type="entry name" value="MTH1175_dom"/>
</dbReference>
<gene>
    <name evidence="3" type="ORF">SAMN02745704_02701</name>
</gene>
<organism evidence="3 4">
    <name type="scientific">Paucidesulfovibrio gracilis DSM 16080</name>
    <dbReference type="NCBI Taxonomy" id="1121449"/>
    <lineage>
        <taxon>Bacteria</taxon>
        <taxon>Pseudomonadati</taxon>
        <taxon>Thermodesulfobacteriota</taxon>
        <taxon>Desulfovibrionia</taxon>
        <taxon>Desulfovibrionales</taxon>
        <taxon>Desulfovibrionaceae</taxon>
        <taxon>Paucidesulfovibrio</taxon>
    </lineage>
</organism>
<reference evidence="3 4" key="1">
    <citation type="submission" date="2017-02" db="EMBL/GenBank/DDBJ databases">
        <authorList>
            <person name="Peterson S.W."/>
        </authorList>
    </citation>
    <scope>NUCLEOTIDE SEQUENCE [LARGE SCALE GENOMIC DNA]</scope>
    <source>
        <strain evidence="3 4">DSM 16080</strain>
    </source>
</reference>